<feature type="coiled-coil region" evidence="1">
    <location>
        <begin position="8"/>
        <end position="57"/>
    </location>
</feature>
<name>A0ABR2KIA2_9EUKA</name>
<keyword evidence="1" id="KW-0175">Coiled coil</keyword>
<reference evidence="2 3" key="1">
    <citation type="submission" date="2024-04" db="EMBL/GenBank/DDBJ databases">
        <title>Tritrichomonas musculus Genome.</title>
        <authorList>
            <person name="Alves-Ferreira E."/>
            <person name="Grigg M."/>
            <person name="Lorenzi H."/>
            <person name="Galac M."/>
        </authorList>
    </citation>
    <scope>NUCLEOTIDE SEQUENCE [LARGE SCALE GENOMIC DNA]</scope>
    <source>
        <strain evidence="2 3">EAF2021</strain>
    </source>
</reference>
<evidence type="ECO:0000313" key="3">
    <source>
        <dbReference type="Proteomes" id="UP001470230"/>
    </source>
</evidence>
<organism evidence="2 3">
    <name type="scientific">Tritrichomonas musculus</name>
    <dbReference type="NCBI Taxonomy" id="1915356"/>
    <lineage>
        <taxon>Eukaryota</taxon>
        <taxon>Metamonada</taxon>
        <taxon>Parabasalia</taxon>
        <taxon>Tritrichomonadida</taxon>
        <taxon>Tritrichomonadidae</taxon>
        <taxon>Tritrichomonas</taxon>
    </lineage>
</organism>
<dbReference type="EMBL" id="JAPFFF010000005">
    <property type="protein sequence ID" value="KAK8889745.1"/>
    <property type="molecule type" value="Genomic_DNA"/>
</dbReference>
<gene>
    <name evidence="2" type="ORF">M9Y10_034499</name>
</gene>
<evidence type="ECO:0000313" key="2">
    <source>
        <dbReference type="EMBL" id="KAK8889745.1"/>
    </source>
</evidence>
<dbReference type="Proteomes" id="UP001470230">
    <property type="component" value="Unassembled WGS sequence"/>
</dbReference>
<comment type="caution">
    <text evidence="2">The sequence shown here is derived from an EMBL/GenBank/DDBJ whole genome shotgun (WGS) entry which is preliminary data.</text>
</comment>
<proteinExistence type="predicted"/>
<sequence length="142" mass="16557">MINNFSRLENALAQIKKVTENSGNSNQEIISHLSRLLQRLEMKNEELIKQTESERNKLTDRMSNFDFANSPAWMMIKKKGWDNLNHKELLSIASVIANKCNITLDREAKRRKPILVKWFDENLSAILPAVDFIQLEFHDETT</sequence>
<accession>A0ABR2KIA2</accession>
<evidence type="ECO:0000256" key="1">
    <source>
        <dbReference type="SAM" id="Coils"/>
    </source>
</evidence>
<protein>
    <submittedName>
        <fullName evidence="2">Uncharacterized protein</fullName>
    </submittedName>
</protein>
<keyword evidence="3" id="KW-1185">Reference proteome</keyword>